<proteinExistence type="predicted"/>
<organism evidence="3 4">
    <name type="scientific">Alectoria fallacina</name>
    <dbReference type="NCBI Taxonomy" id="1903189"/>
    <lineage>
        <taxon>Eukaryota</taxon>
        <taxon>Fungi</taxon>
        <taxon>Dikarya</taxon>
        <taxon>Ascomycota</taxon>
        <taxon>Pezizomycotina</taxon>
        <taxon>Lecanoromycetes</taxon>
        <taxon>OSLEUM clade</taxon>
        <taxon>Lecanoromycetidae</taxon>
        <taxon>Lecanorales</taxon>
        <taxon>Lecanorineae</taxon>
        <taxon>Parmeliaceae</taxon>
        <taxon>Alectoria</taxon>
    </lineage>
</organism>
<feature type="region of interest" description="Disordered" evidence="2">
    <location>
        <begin position="236"/>
        <end position="257"/>
    </location>
</feature>
<feature type="compositionally biased region" description="Basic and acidic residues" evidence="2">
    <location>
        <begin position="269"/>
        <end position="282"/>
    </location>
</feature>
<feature type="region of interest" description="Disordered" evidence="2">
    <location>
        <begin position="269"/>
        <end position="288"/>
    </location>
</feature>
<reference evidence="3" key="1">
    <citation type="submission" date="2021-03" db="EMBL/GenBank/DDBJ databases">
        <authorList>
            <person name="Tagirdzhanova G."/>
        </authorList>
    </citation>
    <scope>NUCLEOTIDE SEQUENCE</scope>
</reference>
<feature type="region of interest" description="Disordered" evidence="2">
    <location>
        <begin position="312"/>
        <end position="352"/>
    </location>
</feature>
<accession>A0A8H3J2K7</accession>
<keyword evidence="4" id="KW-1185">Reference proteome</keyword>
<feature type="compositionally biased region" description="Basic and acidic residues" evidence="2">
    <location>
        <begin position="1"/>
        <end position="26"/>
    </location>
</feature>
<feature type="region of interest" description="Disordered" evidence="2">
    <location>
        <begin position="1"/>
        <end position="62"/>
    </location>
</feature>
<name>A0A8H3J2K7_9LECA</name>
<dbReference type="EMBL" id="CAJPDR010000555">
    <property type="protein sequence ID" value="CAF9939552.1"/>
    <property type="molecule type" value="Genomic_DNA"/>
</dbReference>
<sequence length="411" mass="48912">MKSAKEARDRADSRAKKGKKEWDRRNWYGYRPSSKELGDEEDDEGSREAHEQRERTRRHREAYDRAYTQAKDTEERGWLTELRARFKNLLRLRKKIEAMEANIENMEHEDADILESERRFRNRTAIAQNEEMEQARRRAERLQARTSETIKLSWAEKELKQCENEHRRILSLQSQQRREQAGRVETKSTATSEHIAQQEAEQKRAKENEISEKLAREKEERCRDAEARQRQLEREHKERELVRKETRKADLRETQKDEAVRRQRILEKIDKQKQETRRKESRSPYFRGLKLSGIGPKASYVNTSESVFTANTERTRSRRVPQSWNYQPWSRAGSPTPANTLSTSSWRDREQPYPSNSEEGHCYHGIFWRRMKGEERCSNCAKFCNAFFFRCPDCGILACVSYRDQSRQGGS</sequence>
<feature type="compositionally biased region" description="Basic and acidic residues" evidence="2">
    <location>
        <begin position="176"/>
        <end position="186"/>
    </location>
</feature>
<comment type="caution">
    <text evidence="3">The sequence shown here is derived from an EMBL/GenBank/DDBJ whole genome shotgun (WGS) entry which is preliminary data.</text>
</comment>
<keyword evidence="1" id="KW-0175">Coiled coil</keyword>
<feature type="compositionally biased region" description="Polar residues" evidence="2">
    <location>
        <begin position="336"/>
        <end position="345"/>
    </location>
</feature>
<evidence type="ECO:0000256" key="1">
    <source>
        <dbReference type="SAM" id="Coils"/>
    </source>
</evidence>
<evidence type="ECO:0000256" key="2">
    <source>
        <dbReference type="SAM" id="MobiDB-lite"/>
    </source>
</evidence>
<dbReference type="Proteomes" id="UP000664203">
    <property type="component" value="Unassembled WGS sequence"/>
</dbReference>
<gene>
    <name evidence="3" type="ORF">ALECFALPRED_008169</name>
</gene>
<protein>
    <submittedName>
        <fullName evidence="3">Uncharacterized protein</fullName>
    </submittedName>
</protein>
<feature type="region of interest" description="Disordered" evidence="2">
    <location>
        <begin position="170"/>
        <end position="223"/>
    </location>
</feature>
<dbReference type="AlphaFoldDB" id="A0A8H3J2K7"/>
<feature type="compositionally biased region" description="Basic and acidic residues" evidence="2">
    <location>
        <begin position="200"/>
        <end position="223"/>
    </location>
</feature>
<evidence type="ECO:0000313" key="3">
    <source>
        <dbReference type="EMBL" id="CAF9939552.1"/>
    </source>
</evidence>
<feature type="coiled-coil region" evidence="1">
    <location>
        <begin position="79"/>
        <end position="152"/>
    </location>
</feature>
<evidence type="ECO:0000313" key="4">
    <source>
        <dbReference type="Proteomes" id="UP000664203"/>
    </source>
</evidence>